<dbReference type="GO" id="GO:0017177">
    <property type="term" value="C:glucosidase II complex"/>
    <property type="evidence" value="ECO:0007669"/>
    <property type="project" value="TreeGrafter"/>
</dbReference>
<feature type="coiled-coil region" evidence="5">
    <location>
        <begin position="148"/>
        <end position="250"/>
    </location>
</feature>
<keyword evidence="5" id="KW-0175">Coiled coil</keyword>
<dbReference type="Proteomes" id="UP000242287">
    <property type="component" value="Unassembled WGS sequence"/>
</dbReference>
<evidence type="ECO:0000256" key="4">
    <source>
        <dbReference type="ARBA" id="ARBA00023157"/>
    </source>
</evidence>
<keyword evidence="3" id="KW-0256">Endoplasmic reticulum</keyword>
<feature type="chain" id="PRO_5012586334" description="Glucosidase 2 subunit beta" evidence="7">
    <location>
        <begin position="17"/>
        <end position="564"/>
    </location>
</feature>
<dbReference type="InterPro" id="IPR009011">
    <property type="entry name" value="Man6P_isomerase_rcpt-bd_dom_sf"/>
</dbReference>
<evidence type="ECO:0000256" key="5">
    <source>
        <dbReference type="SAM" id="Coils"/>
    </source>
</evidence>
<dbReference type="Pfam" id="PF13015">
    <property type="entry name" value="PRKCSH_1"/>
    <property type="match status" value="1"/>
</dbReference>
<sequence length="564" mass="63555">MLTWLLLLPLPLPVLAGLDQTYGVRPDLLPKYVPLKSNTWRCLDGSKEIAWNAVNNDFCDCPDGSDEPGTSACANGVFYCHNTGHIGASIPSSRVNDGLCEPECCDGSDERPGVCRNTCKEIGDAFRKKREEELRIQRTGSKIRSTYIAFAQKEKKRLEKELDALSDQLEDQEKEVERLRGKWLARIHAYPMTTFLKDIAQRAESLTAAAIQLRKQSPLYENLMKHFYALKSLQREYKKLQTREKALGDILDTLRITYNPNYQDMAVLEAVRGWEQLAQLPHINDVGKGDGEVTSDEQSSETEEATEEEEVLEEGMWSSMDLELNLDPLLATDYESLLLAHDEHMDSSAETSALFNIAHYIPDAFISQFEDLKETFVSWLQKFGIIPAQSRPASDSSRAHQALTAAENELKKIQNQHDTGEDEYTKLTEKNYFGTRGEWKKLDGTCLETTSGEYIYEVCLFKEAKQKPVNGGATYSLGKFSSWNPNAQPGEPAYYQKQMYKHGARCWNGPERNVVLVLSCGTENKISSVVELEKCEYQITGTSPALCLPVEGDDKKGPSPRQEL</sequence>
<dbReference type="EMBL" id="KZ302006">
    <property type="protein sequence ID" value="PFH50340.1"/>
    <property type="molecule type" value="Genomic_DNA"/>
</dbReference>
<dbReference type="SUPFAM" id="SSF50911">
    <property type="entry name" value="Mannose 6-phosphate receptor domain"/>
    <property type="match status" value="1"/>
</dbReference>
<feature type="coiled-coil region" evidence="5">
    <location>
        <begin position="396"/>
        <end position="430"/>
    </location>
</feature>
<evidence type="ECO:0000256" key="2">
    <source>
        <dbReference type="ARBA" id="ARBA00022729"/>
    </source>
</evidence>
<dbReference type="InterPro" id="IPR039794">
    <property type="entry name" value="Gtb1-like"/>
</dbReference>
<dbReference type="InterPro" id="IPR044865">
    <property type="entry name" value="MRH_dom"/>
</dbReference>
<dbReference type="PANTHER" id="PTHR12630:SF1">
    <property type="entry name" value="GLUCOSIDASE 2 SUBUNIT BETA"/>
    <property type="match status" value="1"/>
</dbReference>
<dbReference type="STRING" id="703135.A0A2A9NRM0"/>
<evidence type="ECO:0000256" key="7">
    <source>
        <dbReference type="SAM" id="SignalP"/>
    </source>
</evidence>
<dbReference type="AlphaFoldDB" id="A0A2A9NRM0"/>
<accession>A0A2A9NRM0</accession>
<keyword evidence="4" id="KW-1015">Disulfide bond</keyword>
<proteinExistence type="predicted"/>
<evidence type="ECO:0000256" key="3">
    <source>
        <dbReference type="ARBA" id="ARBA00022824"/>
    </source>
</evidence>
<dbReference type="OrthoDB" id="28322at2759"/>
<evidence type="ECO:0000256" key="6">
    <source>
        <dbReference type="SAM" id="MobiDB-lite"/>
    </source>
</evidence>
<protein>
    <recommendedName>
        <fullName evidence="1">Glucosidase 2 subunit beta</fullName>
    </recommendedName>
</protein>
<evidence type="ECO:0000313" key="9">
    <source>
        <dbReference type="EMBL" id="PFH50340.1"/>
    </source>
</evidence>
<feature type="region of interest" description="Disordered" evidence="6">
    <location>
        <begin position="285"/>
        <end position="313"/>
    </location>
</feature>
<dbReference type="InterPro" id="IPR028146">
    <property type="entry name" value="PRKCSH_N"/>
</dbReference>
<feature type="compositionally biased region" description="Acidic residues" evidence="6">
    <location>
        <begin position="293"/>
        <end position="313"/>
    </location>
</feature>
<reference evidence="9 10" key="1">
    <citation type="submission" date="2014-02" db="EMBL/GenBank/DDBJ databases">
        <title>Transposable element dynamics among asymbiotic and ectomycorrhizal Amanita fungi.</title>
        <authorList>
            <consortium name="DOE Joint Genome Institute"/>
            <person name="Hess J."/>
            <person name="Skrede I."/>
            <person name="Wolfe B."/>
            <person name="LaButti K."/>
            <person name="Ohm R.A."/>
            <person name="Grigoriev I.V."/>
            <person name="Pringle A."/>
        </authorList>
    </citation>
    <scope>NUCLEOTIDE SEQUENCE [LARGE SCALE GENOMIC DNA]</scope>
    <source>
        <strain evidence="9 10">SKay4041</strain>
    </source>
</reference>
<evidence type="ECO:0000259" key="8">
    <source>
        <dbReference type="PROSITE" id="PS51914"/>
    </source>
</evidence>
<dbReference type="Pfam" id="PF12999">
    <property type="entry name" value="PRKCSH-like"/>
    <property type="match status" value="1"/>
</dbReference>
<keyword evidence="10" id="KW-1185">Reference proteome</keyword>
<dbReference type="PANTHER" id="PTHR12630">
    <property type="entry name" value="N-LINKED OLIGOSACCHARIDE PROCESSING"/>
    <property type="match status" value="1"/>
</dbReference>
<feature type="domain" description="MRH" evidence="8">
    <location>
        <begin position="444"/>
        <end position="549"/>
    </location>
</feature>
<feature type="signal peptide" evidence="7">
    <location>
        <begin position="1"/>
        <end position="16"/>
    </location>
</feature>
<keyword evidence="2 7" id="KW-0732">Signal</keyword>
<organism evidence="9 10">
    <name type="scientific">Amanita thiersii Skay4041</name>
    <dbReference type="NCBI Taxonomy" id="703135"/>
    <lineage>
        <taxon>Eukaryota</taxon>
        <taxon>Fungi</taxon>
        <taxon>Dikarya</taxon>
        <taxon>Basidiomycota</taxon>
        <taxon>Agaricomycotina</taxon>
        <taxon>Agaricomycetes</taxon>
        <taxon>Agaricomycetidae</taxon>
        <taxon>Agaricales</taxon>
        <taxon>Pluteineae</taxon>
        <taxon>Amanitaceae</taxon>
        <taxon>Amanita</taxon>
    </lineage>
</organism>
<dbReference type="PROSITE" id="PS51914">
    <property type="entry name" value="MRH"/>
    <property type="match status" value="1"/>
</dbReference>
<evidence type="ECO:0000256" key="1">
    <source>
        <dbReference type="ARBA" id="ARBA00022387"/>
    </source>
</evidence>
<name>A0A2A9NRM0_9AGAR</name>
<dbReference type="GO" id="GO:0006491">
    <property type="term" value="P:N-glycan processing"/>
    <property type="evidence" value="ECO:0007669"/>
    <property type="project" value="TreeGrafter"/>
</dbReference>
<dbReference type="InterPro" id="IPR036607">
    <property type="entry name" value="PRKCSH"/>
</dbReference>
<dbReference type="Gene3D" id="2.70.130.10">
    <property type="entry name" value="Mannose-6-phosphate receptor binding domain"/>
    <property type="match status" value="1"/>
</dbReference>
<evidence type="ECO:0000313" key="10">
    <source>
        <dbReference type="Proteomes" id="UP000242287"/>
    </source>
</evidence>
<gene>
    <name evidence="9" type="ORF">AMATHDRAFT_193421</name>
</gene>